<proteinExistence type="inferred from homology"/>
<accession>A0ABM1AG61</accession>
<feature type="transmembrane region" description="Helical" evidence="8">
    <location>
        <begin position="324"/>
        <end position="345"/>
    </location>
</feature>
<evidence type="ECO:0000256" key="9">
    <source>
        <dbReference type="SAM" id="MobiDB-lite"/>
    </source>
</evidence>
<dbReference type="Pfam" id="PF03901">
    <property type="entry name" value="Glyco_transf_22"/>
    <property type="match status" value="2"/>
</dbReference>
<keyword evidence="3" id="KW-0808">Transferase</keyword>
<reference evidence="11" key="1">
    <citation type="submission" date="2025-08" db="UniProtKB">
        <authorList>
            <consortium name="RefSeq"/>
        </authorList>
    </citation>
    <scope>IDENTIFICATION</scope>
</reference>
<dbReference type="GO" id="GO:0016757">
    <property type="term" value="F:glycosyltransferase activity"/>
    <property type="evidence" value="ECO:0007669"/>
    <property type="project" value="UniProtKB-KW"/>
</dbReference>
<feature type="transmembrane region" description="Helical" evidence="8">
    <location>
        <begin position="274"/>
        <end position="293"/>
    </location>
</feature>
<feature type="compositionally biased region" description="Basic and acidic residues" evidence="9">
    <location>
        <begin position="437"/>
        <end position="473"/>
    </location>
</feature>
<protein>
    <recommendedName>
        <fullName evidence="8">Mannosyltransferase</fullName>
        <ecNumber evidence="8">2.4.1.-</ecNumber>
    </recommendedName>
</protein>
<keyword evidence="2 8" id="KW-0328">Glycosyltransferase</keyword>
<feature type="compositionally biased region" description="Basic and acidic residues" evidence="9">
    <location>
        <begin position="523"/>
        <end position="536"/>
    </location>
</feature>
<organism evidence="10 11">
    <name type="scientific">Aplysia californica</name>
    <name type="common">California sea hare</name>
    <dbReference type="NCBI Taxonomy" id="6500"/>
    <lineage>
        <taxon>Eukaryota</taxon>
        <taxon>Metazoa</taxon>
        <taxon>Spiralia</taxon>
        <taxon>Lophotrochozoa</taxon>
        <taxon>Mollusca</taxon>
        <taxon>Gastropoda</taxon>
        <taxon>Heterobranchia</taxon>
        <taxon>Euthyneura</taxon>
        <taxon>Tectipleura</taxon>
        <taxon>Aplysiida</taxon>
        <taxon>Aplysioidea</taxon>
        <taxon>Aplysiidae</taxon>
        <taxon>Aplysia</taxon>
    </lineage>
</organism>
<feature type="transmembrane region" description="Helical" evidence="8">
    <location>
        <begin position="557"/>
        <end position="576"/>
    </location>
</feature>
<dbReference type="EC" id="2.4.1.-" evidence="8"/>
<evidence type="ECO:0000256" key="8">
    <source>
        <dbReference type="RuleBase" id="RU363075"/>
    </source>
</evidence>
<dbReference type="GeneID" id="101849591"/>
<evidence type="ECO:0000313" key="11">
    <source>
        <dbReference type="RefSeq" id="XP_012947012.1"/>
    </source>
</evidence>
<feature type="region of interest" description="Disordered" evidence="9">
    <location>
        <begin position="404"/>
        <end position="536"/>
    </location>
</feature>
<feature type="transmembrane region" description="Helical" evidence="8">
    <location>
        <begin position="300"/>
        <end position="318"/>
    </location>
</feature>
<feature type="transmembrane region" description="Helical" evidence="8">
    <location>
        <begin position="233"/>
        <end position="254"/>
    </location>
</feature>
<dbReference type="PANTHER" id="PTHR22760:SF4">
    <property type="entry name" value="GPI MANNOSYLTRANSFERASE 3"/>
    <property type="match status" value="1"/>
</dbReference>
<dbReference type="RefSeq" id="XP_012947012.1">
    <property type="nucleotide sequence ID" value="XM_013091558.2"/>
</dbReference>
<name>A0ABM1AG61_APLCA</name>
<evidence type="ECO:0000256" key="1">
    <source>
        <dbReference type="ARBA" id="ARBA00004477"/>
    </source>
</evidence>
<keyword evidence="6 8" id="KW-1133">Transmembrane helix</keyword>
<dbReference type="PANTHER" id="PTHR22760">
    <property type="entry name" value="GLYCOSYLTRANSFERASE"/>
    <property type="match status" value="1"/>
</dbReference>
<keyword evidence="7 8" id="KW-0472">Membrane</keyword>
<evidence type="ECO:0000256" key="2">
    <source>
        <dbReference type="ARBA" id="ARBA00022676"/>
    </source>
</evidence>
<sequence>MTKESKTMSTIRRRKGKQVAIALQKIREENPKPVVASEAEIAAAEVEDHCYMFDDKVLGPIVLRRLMSNSRSLFLALIVIRCANALLIQTQFVPDEYWQSLEVAHKMVFGYGYMTWEWREGLRGYSYPLVFATLYKILYFLGIDSRVMLIKAPRLVQAVIAAYGDLHLYKLSSRLSGRATAQWSLLCQLLSWFTIYCCTRTLSNSTETALIVGALSYFPWPDSASKRNDVYKFLILAALSVIVRPTAALIWILLCSWHLQRLYGSMAFQSVFNAYVFVGGLSFGGSVVVDRIWYGHWTVVHFNFLWFNVVQGGASIYGTHPWHWYFLQGVPVVMGTLVIPFFLGAWRAKNKVLLWIILWILATHSFLPHKEFRFILPAVPLAMHYCGVYFQHLCSKPPLRKFKTPKSMESETVANTSSDAEKEDFAASASESPPSEMEGKEKQNSETDDKEKTVTLEKKDTGKENIEETKSGVKDAGLNLSSESAPKEVSDTDGTGEVKSSPKSLEKEEGPGSNESLTAAKEGILKEENERKDRVETMSPSMLRDHVHRHNLLKAKVLIGLLAVTNLLPALYFSLIHQRGTVMVSKFLHQAAINNPGMEVLFLMPCHSTPYYSHLHQNISMRFLTCEPNLQGLSGYEEEADRFYQSPQDWLRSEYGRGKRYWPTHIVYFNSLHKQISSLLTQSGYRMCESFFHTHFPEGRVGSSIFISCRWSVKSM</sequence>
<evidence type="ECO:0000256" key="4">
    <source>
        <dbReference type="ARBA" id="ARBA00022692"/>
    </source>
</evidence>
<feature type="transmembrane region" description="Helical" evidence="8">
    <location>
        <begin position="125"/>
        <end position="143"/>
    </location>
</feature>
<comment type="subcellular location">
    <subcellularLocation>
        <location evidence="1 8">Endoplasmic reticulum membrane</location>
        <topology evidence="1 8">Multi-pass membrane protein</topology>
    </subcellularLocation>
</comment>
<evidence type="ECO:0000256" key="7">
    <source>
        <dbReference type="ARBA" id="ARBA00023136"/>
    </source>
</evidence>
<evidence type="ECO:0000313" key="10">
    <source>
        <dbReference type="Proteomes" id="UP000694888"/>
    </source>
</evidence>
<feature type="compositionally biased region" description="Low complexity" evidence="9">
    <location>
        <begin position="426"/>
        <end position="436"/>
    </location>
</feature>
<keyword evidence="5 8" id="KW-0256">Endoplasmic reticulum</keyword>
<dbReference type="InterPro" id="IPR005599">
    <property type="entry name" value="GPI_mannosylTrfase"/>
</dbReference>
<keyword evidence="4 8" id="KW-0812">Transmembrane</keyword>
<feature type="transmembrane region" description="Helical" evidence="8">
    <location>
        <begin position="73"/>
        <end position="92"/>
    </location>
</feature>
<evidence type="ECO:0000256" key="6">
    <source>
        <dbReference type="ARBA" id="ARBA00022989"/>
    </source>
</evidence>
<keyword evidence="10" id="KW-1185">Reference proteome</keyword>
<evidence type="ECO:0000256" key="3">
    <source>
        <dbReference type="ARBA" id="ARBA00022679"/>
    </source>
</evidence>
<gene>
    <name evidence="11" type="primary">LOC101849591</name>
</gene>
<dbReference type="Proteomes" id="UP000694888">
    <property type="component" value="Unplaced"/>
</dbReference>
<evidence type="ECO:0000256" key="5">
    <source>
        <dbReference type="ARBA" id="ARBA00022824"/>
    </source>
</evidence>
<feature type="transmembrane region" description="Helical" evidence="8">
    <location>
        <begin position="352"/>
        <end position="368"/>
    </location>
</feature>
<comment type="similarity">
    <text evidence="8">Belongs to the glycosyltransferase 22 family.</text>
</comment>